<proteinExistence type="predicted"/>
<dbReference type="Proteomes" id="UP000000442">
    <property type="component" value="Chromosome"/>
</dbReference>
<dbReference type="RefSeq" id="WP_015904479.1">
    <property type="nucleotide sequence ID" value="NC_012108.1"/>
</dbReference>
<dbReference type="AlphaFoldDB" id="C0QH67"/>
<dbReference type="eggNOG" id="COG5421">
    <property type="taxonomic scope" value="Bacteria"/>
</dbReference>
<accession>C0QH67</accession>
<evidence type="ECO:0000313" key="2">
    <source>
        <dbReference type="Proteomes" id="UP000000442"/>
    </source>
</evidence>
<evidence type="ECO:0000313" key="1">
    <source>
        <dbReference type="EMBL" id="ACN15716.1"/>
    </source>
</evidence>
<dbReference type="EMBL" id="CP001087">
    <property type="protein sequence ID" value="ACN15716.1"/>
    <property type="molecule type" value="Genomic_DNA"/>
</dbReference>
<name>C0QH67_DESAH</name>
<organism evidence="1 2">
    <name type="scientific">Desulforapulum autotrophicum (strain ATCC 43914 / DSM 3382 / VKM B-1955 / HRM2)</name>
    <name type="common">Desulfobacterium autotrophicum</name>
    <dbReference type="NCBI Taxonomy" id="177437"/>
    <lineage>
        <taxon>Bacteria</taxon>
        <taxon>Pseudomonadati</taxon>
        <taxon>Thermodesulfobacteriota</taxon>
        <taxon>Desulfobacteria</taxon>
        <taxon>Desulfobacterales</taxon>
        <taxon>Desulfobacteraceae</taxon>
        <taxon>Desulforapulum</taxon>
    </lineage>
</organism>
<dbReference type="KEGG" id="dat:HRM2_26220"/>
<dbReference type="HOGENOM" id="CLU_2286905_0_0_7"/>
<protein>
    <submittedName>
        <fullName evidence="1">Transposase</fullName>
    </submittedName>
</protein>
<gene>
    <name evidence="1" type="ordered locus">HRM2_26220</name>
</gene>
<dbReference type="STRING" id="177437.HRM2_26220"/>
<keyword evidence="2" id="KW-1185">Reference proteome</keyword>
<sequence length="101" mass="11796">MDAGIASEDNIEWLKENKYPYIVVSRKRHRQFNDDETVVVEQDEDCTVKAQKVIDSKTDEVLLYSNSIQCEKKERDINHRFTVRLEEALKYLDEGCISRGG</sequence>
<reference evidence="1 2" key="1">
    <citation type="journal article" date="2009" name="Environ. Microbiol.">
        <title>Genome sequence of Desulfobacterium autotrophicum HRM2, a marine sulfate reducer oxidizing organic carbon completely to carbon dioxide.</title>
        <authorList>
            <person name="Strittmatter A.W."/>
            <person name="Liesegang H."/>
            <person name="Rabus R."/>
            <person name="Decker I."/>
            <person name="Amann J."/>
            <person name="Andres S."/>
            <person name="Henne A."/>
            <person name="Fricke W.F."/>
            <person name="Martinez-Arias R."/>
            <person name="Bartels D."/>
            <person name="Goesmann A."/>
            <person name="Krause L."/>
            <person name="Puehler A."/>
            <person name="Klenk H.P."/>
            <person name="Richter M."/>
            <person name="Schuler M."/>
            <person name="Gloeckner F.O."/>
            <person name="Meyerdierks A."/>
            <person name="Gottschalk G."/>
            <person name="Amann R."/>
        </authorList>
    </citation>
    <scope>NUCLEOTIDE SEQUENCE [LARGE SCALE GENOMIC DNA]</scope>
    <source>
        <strain evidence="2">ATCC 43914 / DSM 3382 / HRM2</strain>
    </source>
</reference>
<dbReference type="OrthoDB" id="5419903at2"/>